<keyword evidence="2" id="KW-1133">Transmembrane helix</keyword>
<reference evidence="3" key="1">
    <citation type="submission" date="2020-11" db="EMBL/GenBank/DDBJ databases">
        <title>Adaptations for nitrogen fixation in a non-lichenized fungal sporocarp promotes dispersal by wood-feeding termites.</title>
        <authorList>
            <consortium name="DOE Joint Genome Institute"/>
            <person name="Koch R.A."/>
            <person name="Yoon G."/>
            <person name="Arayal U."/>
            <person name="Lail K."/>
            <person name="Amirebrahimi M."/>
            <person name="Labutti K."/>
            <person name="Lipzen A."/>
            <person name="Riley R."/>
            <person name="Barry K."/>
            <person name="Henrissat B."/>
            <person name="Grigoriev I.V."/>
            <person name="Herr J.R."/>
            <person name="Aime M.C."/>
        </authorList>
    </citation>
    <scope>NUCLEOTIDE SEQUENCE</scope>
    <source>
        <strain evidence="3">MCA 3950</strain>
    </source>
</reference>
<sequence>MCPIYSILLIQGGGIAGGRKEYEPKTPTKRCTLDSAPSRLPIGALLISPDPDPPQHRESPEPQGNHPPSPASPYEEYIFMDNTPPPNHNNQAQGQVMEQAQEFTFPANRGDMCLQSRVSVMDSPHSNGPEFVPHGPEQEGLMARLHLDASHVLDVILFHWRSAYSMIPEMLSTALLISLVLALILQPVQPFIYLHVGTYKIWYHIM</sequence>
<evidence type="ECO:0000256" key="1">
    <source>
        <dbReference type="SAM" id="MobiDB-lite"/>
    </source>
</evidence>
<organism evidence="3 4">
    <name type="scientific">Guyanagaster necrorhizus</name>
    <dbReference type="NCBI Taxonomy" id="856835"/>
    <lineage>
        <taxon>Eukaryota</taxon>
        <taxon>Fungi</taxon>
        <taxon>Dikarya</taxon>
        <taxon>Basidiomycota</taxon>
        <taxon>Agaricomycotina</taxon>
        <taxon>Agaricomycetes</taxon>
        <taxon>Agaricomycetidae</taxon>
        <taxon>Agaricales</taxon>
        <taxon>Marasmiineae</taxon>
        <taxon>Physalacriaceae</taxon>
        <taxon>Guyanagaster</taxon>
    </lineage>
</organism>
<proteinExistence type="predicted"/>
<dbReference type="GeneID" id="66100376"/>
<accession>A0A9P7VEX6</accession>
<dbReference type="OrthoDB" id="3016501at2759"/>
<keyword evidence="4" id="KW-1185">Reference proteome</keyword>
<feature type="region of interest" description="Disordered" evidence="1">
    <location>
        <begin position="16"/>
        <end position="91"/>
    </location>
</feature>
<dbReference type="EMBL" id="MU250587">
    <property type="protein sequence ID" value="KAG7439681.1"/>
    <property type="molecule type" value="Genomic_DNA"/>
</dbReference>
<dbReference type="RefSeq" id="XP_043033181.1">
    <property type="nucleotide sequence ID" value="XM_043178089.1"/>
</dbReference>
<evidence type="ECO:0000256" key="2">
    <source>
        <dbReference type="SAM" id="Phobius"/>
    </source>
</evidence>
<dbReference type="Proteomes" id="UP000812287">
    <property type="component" value="Unassembled WGS sequence"/>
</dbReference>
<comment type="caution">
    <text evidence="3">The sequence shown here is derived from an EMBL/GenBank/DDBJ whole genome shotgun (WGS) entry which is preliminary data.</text>
</comment>
<dbReference type="AlphaFoldDB" id="A0A9P7VEX6"/>
<protein>
    <submittedName>
        <fullName evidence="3">Uncharacterized protein</fullName>
    </submittedName>
</protein>
<gene>
    <name evidence="3" type="ORF">BT62DRAFT_1013648</name>
</gene>
<name>A0A9P7VEX6_9AGAR</name>
<evidence type="ECO:0000313" key="4">
    <source>
        <dbReference type="Proteomes" id="UP000812287"/>
    </source>
</evidence>
<keyword evidence="2" id="KW-0812">Transmembrane</keyword>
<evidence type="ECO:0000313" key="3">
    <source>
        <dbReference type="EMBL" id="KAG7439681.1"/>
    </source>
</evidence>
<feature type="transmembrane region" description="Helical" evidence="2">
    <location>
        <begin position="170"/>
        <end position="188"/>
    </location>
</feature>
<keyword evidence="2" id="KW-0472">Membrane</keyword>